<dbReference type="Proteomes" id="UP001221757">
    <property type="component" value="Unassembled WGS sequence"/>
</dbReference>
<feature type="region of interest" description="Disordered" evidence="1">
    <location>
        <begin position="33"/>
        <end position="127"/>
    </location>
</feature>
<name>A0AAD7DJL2_MYCRO</name>
<accession>A0AAD7DJL2</accession>
<feature type="compositionally biased region" description="Basic and acidic residues" evidence="1">
    <location>
        <begin position="99"/>
        <end position="108"/>
    </location>
</feature>
<feature type="compositionally biased region" description="Polar residues" evidence="1">
    <location>
        <begin position="56"/>
        <end position="75"/>
    </location>
</feature>
<dbReference type="EMBL" id="JARKIE010000047">
    <property type="protein sequence ID" value="KAJ7693192.1"/>
    <property type="molecule type" value="Genomic_DNA"/>
</dbReference>
<gene>
    <name evidence="2" type="ORF">B0H17DRAFT_1132661</name>
</gene>
<keyword evidence="3" id="KW-1185">Reference proteome</keyword>
<dbReference type="AlphaFoldDB" id="A0AAD7DJL2"/>
<evidence type="ECO:0000313" key="3">
    <source>
        <dbReference type="Proteomes" id="UP001221757"/>
    </source>
</evidence>
<evidence type="ECO:0000313" key="2">
    <source>
        <dbReference type="EMBL" id="KAJ7693192.1"/>
    </source>
</evidence>
<organism evidence="2 3">
    <name type="scientific">Mycena rosella</name>
    <name type="common">Pink bonnet</name>
    <name type="synonym">Agaricus rosellus</name>
    <dbReference type="NCBI Taxonomy" id="1033263"/>
    <lineage>
        <taxon>Eukaryota</taxon>
        <taxon>Fungi</taxon>
        <taxon>Dikarya</taxon>
        <taxon>Basidiomycota</taxon>
        <taxon>Agaricomycotina</taxon>
        <taxon>Agaricomycetes</taxon>
        <taxon>Agaricomycetidae</taxon>
        <taxon>Agaricales</taxon>
        <taxon>Marasmiineae</taxon>
        <taxon>Mycenaceae</taxon>
        <taxon>Mycena</taxon>
    </lineage>
</organism>
<proteinExistence type="predicted"/>
<reference evidence="2" key="1">
    <citation type="submission" date="2023-03" db="EMBL/GenBank/DDBJ databases">
        <title>Massive genome expansion in bonnet fungi (Mycena s.s.) driven by repeated elements and novel gene families across ecological guilds.</title>
        <authorList>
            <consortium name="Lawrence Berkeley National Laboratory"/>
            <person name="Harder C.B."/>
            <person name="Miyauchi S."/>
            <person name="Viragh M."/>
            <person name="Kuo A."/>
            <person name="Thoen E."/>
            <person name="Andreopoulos B."/>
            <person name="Lu D."/>
            <person name="Skrede I."/>
            <person name="Drula E."/>
            <person name="Henrissat B."/>
            <person name="Morin E."/>
            <person name="Kohler A."/>
            <person name="Barry K."/>
            <person name="LaButti K."/>
            <person name="Morin E."/>
            <person name="Salamov A."/>
            <person name="Lipzen A."/>
            <person name="Mereny Z."/>
            <person name="Hegedus B."/>
            <person name="Baldrian P."/>
            <person name="Stursova M."/>
            <person name="Weitz H."/>
            <person name="Taylor A."/>
            <person name="Grigoriev I.V."/>
            <person name="Nagy L.G."/>
            <person name="Martin F."/>
            <person name="Kauserud H."/>
        </authorList>
    </citation>
    <scope>NUCLEOTIDE SEQUENCE</scope>
    <source>
        <strain evidence="2">CBHHK067</strain>
    </source>
</reference>
<evidence type="ECO:0000256" key="1">
    <source>
        <dbReference type="SAM" id="MobiDB-lite"/>
    </source>
</evidence>
<protein>
    <submittedName>
        <fullName evidence="2">Uncharacterized protein</fullName>
    </submittedName>
</protein>
<sequence length="165" mass="17804">MSILCQIFASESVGNVHGSGERIAMFRTRYVDREAHSSSSRRSRSRNRDISSSTSANSALVFSTTDRMKGNSASSGGALLRSTLKQPPRHQGSNQTLRVGEEQSEHHIQSSGAQTSRPYGRASHSASTSHNIFVLVDRSVTGLSWSDLSSDDGHVDQVESAGLNL</sequence>
<comment type="caution">
    <text evidence="2">The sequence shown here is derived from an EMBL/GenBank/DDBJ whole genome shotgun (WGS) entry which is preliminary data.</text>
</comment>